<sequence length="212" mass="23414">MLLPRRTHSTPPPISPLTLASNSPPRIARYGTPSPHHRVFPQTVTQPECGPQSASLRRLPTSPSPLIKLIQPNIVWAVLLLFPHRFYRVLTRRPRMGDFVCPPTFNPPLKIINSPIRPRLDDPTLTTPSAHSPDFPSLHRANSSAEPHTPHVCQELTSTPALPPSLTPHCQEAYAAGPRHLSSQYHSPDSRNAASPTASNRPPRRPDAFALI</sequence>
<protein>
    <submittedName>
        <fullName evidence="2">Uncharacterized protein</fullName>
    </submittedName>
</protein>
<gene>
    <name evidence="2" type="ORF">R3P38DRAFT_3164770</name>
</gene>
<keyword evidence="3" id="KW-1185">Reference proteome</keyword>
<evidence type="ECO:0000313" key="2">
    <source>
        <dbReference type="EMBL" id="KAK7063791.1"/>
    </source>
</evidence>
<accession>A0AAW0EE45</accession>
<feature type="region of interest" description="Disordered" evidence="1">
    <location>
        <begin position="1"/>
        <end position="36"/>
    </location>
</feature>
<evidence type="ECO:0000256" key="1">
    <source>
        <dbReference type="SAM" id="MobiDB-lite"/>
    </source>
</evidence>
<proteinExistence type="predicted"/>
<feature type="region of interest" description="Disordered" evidence="1">
    <location>
        <begin position="111"/>
        <end position="212"/>
    </location>
</feature>
<dbReference type="EMBL" id="JAWWNJ010000001">
    <property type="protein sequence ID" value="KAK7063791.1"/>
    <property type="molecule type" value="Genomic_DNA"/>
</dbReference>
<dbReference type="Proteomes" id="UP001362999">
    <property type="component" value="Unassembled WGS sequence"/>
</dbReference>
<comment type="caution">
    <text evidence="2">The sequence shown here is derived from an EMBL/GenBank/DDBJ whole genome shotgun (WGS) entry which is preliminary data.</text>
</comment>
<reference evidence="2 3" key="1">
    <citation type="journal article" date="2024" name="J Genomics">
        <title>Draft genome sequencing and assembly of Favolaschia claudopus CIRM-BRFM 2984 isolated from oak limbs.</title>
        <authorList>
            <person name="Navarro D."/>
            <person name="Drula E."/>
            <person name="Chaduli D."/>
            <person name="Cazenave R."/>
            <person name="Ahrendt S."/>
            <person name="Wang J."/>
            <person name="Lipzen A."/>
            <person name="Daum C."/>
            <person name="Barry K."/>
            <person name="Grigoriev I.V."/>
            <person name="Favel A."/>
            <person name="Rosso M.N."/>
            <person name="Martin F."/>
        </authorList>
    </citation>
    <scope>NUCLEOTIDE SEQUENCE [LARGE SCALE GENOMIC DNA]</scope>
    <source>
        <strain evidence="2 3">CIRM-BRFM 2984</strain>
    </source>
</reference>
<name>A0AAW0EE45_9AGAR</name>
<feature type="compositionally biased region" description="Polar residues" evidence="1">
    <location>
        <begin position="181"/>
        <end position="200"/>
    </location>
</feature>
<organism evidence="2 3">
    <name type="scientific">Favolaschia claudopus</name>
    <dbReference type="NCBI Taxonomy" id="2862362"/>
    <lineage>
        <taxon>Eukaryota</taxon>
        <taxon>Fungi</taxon>
        <taxon>Dikarya</taxon>
        <taxon>Basidiomycota</taxon>
        <taxon>Agaricomycotina</taxon>
        <taxon>Agaricomycetes</taxon>
        <taxon>Agaricomycetidae</taxon>
        <taxon>Agaricales</taxon>
        <taxon>Marasmiineae</taxon>
        <taxon>Mycenaceae</taxon>
        <taxon>Favolaschia</taxon>
    </lineage>
</organism>
<evidence type="ECO:0000313" key="3">
    <source>
        <dbReference type="Proteomes" id="UP001362999"/>
    </source>
</evidence>
<dbReference type="AlphaFoldDB" id="A0AAW0EE45"/>